<gene>
    <name evidence="5" type="ORF">FHE72_16715</name>
</gene>
<reference evidence="5 6" key="1">
    <citation type="submission" date="2019-06" db="EMBL/GenBank/DDBJ databases">
        <title>An operon consisting of a P-type ATPase gene and a transcriptional regular gene given the different cadmium resistance in Bacillus vietamensis 151-6 and Bacillus marisflavi 151-25.</title>
        <authorList>
            <person name="Yu X."/>
        </authorList>
    </citation>
    <scope>NUCLEOTIDE SEQUENCE [LARGE SCALE GENOMIC DNA]</scope>
    <source>
        <strain evidence="5 6">151-6</strain>
    </source>
</reference>
<dbReference type="InterPro" id="IPR015797">
    <property type="entry name" value="NUDIX_hydrolase-like_dom_sf"/>
</dbReference>
<comment type="cofactor">
    <cofactor evidence="1">
        <name>Mg(2+)</name>
        <dbReference type="ChEBI" id="CHEBI:18420"/>
    </cofactor>
</comment>
<dbReference type="GO" id="GO:0016787">
    <property type="term" value="F:hydrolase activity"/>
    <property type="evidence" value="ECO:0007669"/>
    <property type="project" value="UniProtKB-KW"/>
</dbReference>
<sequence>MNYVKDLRNLVGTRPLILPGAVVIILNDQQEVLLQHRTDGGWGLPGGLMELGESLEETARREVKEETGLEIGELTLVNIFSGQDYYFKVSNGDELYSVTAVYVTRDLRGKMNIDETESVAVQFFKLNELPDGLTDEYKSYITPYIDQLKKVQG</sequence>
<dbReference type="PROSITE" id="PS51462">
    <property type="entry name" value="NUDIX"/>
    <property type="match status" value="1"/>
</dbReference>
<evidence type="ECO:0000313" key="6">
    <source>
        <dbReference type="Proteomes" id="UP000465062"/>
    </source>
</evidence>
<name>A0A6I6UUL3_9BACI</name>
<dbReference type="PANTHER" id="PTHR43046">
    <property type="entry name" value="GDP-MANNOSE MANNOSYL HYDROLASE"/>
    <property type="match status" value="1"/>
</dbReference>
<evidence type="ECO:0000259" key="4">
    <source>
        <dbReference type="PROSITE" id="PS51462"/>
    </source>
</evidence>
<dbReference type="KEGG" id="bvq:FHE72_16715"/>
<feature type="domain" description="Nudix hydrolase" evidence="4">
    <location>
        <begin position="16"/>
        <end position="147"/>
    </location>
</feature>
<dbReference type="PRINTS" id="PR00502">
    <property type="entry name" value="NUDIXFAMILY"/>
</dbReference>
<dbReference type="PROSITE" id="PS00893">
    <property type="entry name" value="NUDIX_BOX"/>
    <property type="match status" value="1"/>
</dbReference>
<evidence type="ECO:0000313" key="5">
    <source>
        <dbReference type="EMBL" id="QHE62476.1"/>
    </source>
</evidence>
<dbReference type="AlphaFoldDB" id="A0A6I6UUL3"/>
<evidence type="ECO:0000256" key="1">
    <source>
        <dbReference type="ARBA" id="ARBA00001946"/>
    </source>
</evidence>
<dbReference type="Proteomes" id="UP000465062">
    <property type="component" value="Chromosome"/>
</dbReference>
<keyword evidence="2 3" id="KW-0378">Hydrolase</keyword>
<dbReference type="InterPro" id="IPR020476">
    <property type="entry name" value="Nudix_hydrolase"/>
</dbReference>
<dbReference type="InterPro" id="IPR020084">
    <property type="entry name" value="NUDIX_hydrolase_CS"/>
</dbReference>
<dbReference type="EMBL" id="CP047394">
    <property type="protein sequence ID" value="QHE62476.1"/>
    <property type="molecule type" value="Genomic_DNA"/>
</dbReference>
<dbReference type="InterPro" id="IPR000086">
    <property type="entry name" value="NUDIX_hydrolase_dom"/>
</dbReference>
<organism evidence="5 6">
    <name type="scientific">Rossellomorea vietnamensis</name>
    <dbReference type="NCBI Taxonomy" id="218284"/>
    <lineage>
        <taxon>Bacteria</taxon>
        <taxon>Bacillati</taxon>
        <taxon>Bacillota</taxon>
        <taxon>Bacilli</taxon>
        <taxon>Bacillales</taxon>
        <taxon>Bacillaceae</taxon>
        <taxon>Rossellomorea</taxon>
    </lineage>
</organism>
<dbReference type="SUPFAM" id="SSF55811">
    <property type="entry name" value="Nudix"/>
    <property type="match status" value="1"/>
</dbReference>
<dbReference type="PANTHER" id="PTHR43046:SF2">
    <property type="entry name" value="8-OXO-DGTP DIPHOSPHATASE-RELATED"/>
    <property type="match status" value="1"/>
</dbReference>
<comment type="similarity">
    <text evidence="3">Belongs to the Nudix hydrolase family.</text>
</comment>
<evidence type="ECO:0000256" key="2">
    <source>
        <dbReference type="ARBA" id="ARBA00022801"/>
    </source>
</evidence>
<dbReference type="RefSeq" id="WP_159362389.1">
    <property type="nucleotide sequence ID" value="NZ_CP047394.1"/>
</dbReference>
<accession>A0A6I6UUL3</accession>
<proteinExistence type="inferred from homology"/>
<evidence type="ECO:0000256" key="3">
    <source>
        <dbReference type="RuleBase" id="RU003476"/>
    </source>
</evidence>
<dbReference type="CDD" id="cd04677">
    <property type="entry name" value="NUDIX_Hydrolase"/>
    <property type="match status" value="1"/>
</dbReference>
<protein>
    <submittedName>
        <fullName evidence="5">NUDIX domain-containing protein</fullName>
    </submittedName>
</protein>
<dbReference type="Pfam" id="PF00293">
    <property type="entry name" value="NUDIX"/>
    <property type="match status" value="1"/>
</dbReference>
<dbReference type="Gene3D" id="3.90.79.10">
    <property type="entry name" value="Nucleoside Triphosphate Pyrophosphohydrolase"/>
    <property type="match status" value="1"/>
</dbReference>